<feature type="transmembrane region" description="Helical" evidence="5">
    <location>
        <begin position="465"/>
        <end position="486"/>
    </location>
</feature>
<gene>
    <name evidence="6" type="ORF">SAMD00023353_0601310</name>
</gene>
<keyword evidence="3 5" id="KW-1133">Transmembrane helix</keyword>
<keyword evidence="4 5" id="KW-0472">Membrane</keyword>
<dbReference type="OrthoDB" id="10062876at2759"/>
<dbReference type="Gene3D" id="1.20.1740.10">
    <property type="entry name" value="Amino acid/polyamine transporter I"/>
    <property type="match status" value="1"/>
</dbReference>
<keyword evidence="2 5" id="KW-0812">Transmembrane</keyword>
<evidence type="ECO:0000313" key="7">
    <source>
        <dbReference type="Proteomes" id="UP000054516"/>
    </source>
</evidence>
<dbReference type="OMA" id="PSSEYGW"/>
<name>A0A1S7ULB8_ROSNE</name>
<accession>A0A1S7ULB8</accession>
<reference evidence="6" key="1">
    <citation type="submission" date="2016-03" db="EMBL/GenBank/DDBJ databases">
        <title>Draft genome sequence of Rosellinia necatrix.</title>
        <authorList>
            <person name="Kanematsu S."/>
        </authorList>
    </citation>
    <scope>NUCLEOTIDE SEQUENCE [LARGE SCALE GENOMIC DNA]</scope>
    <source>
        <strain evidence="6">W97</strain>
    </source>
</reference>
<dbReference type="AlphaFoldDB" id="A0A1S7ULB8"/>
<evidence type="ECO:0000256" key="3">
    <source>
        <dbReference type="ARBA" id="ARBA00022989"/>
    </source>
</evidence>
<evidence type="ECO:0000256" key="2">
    <source>
        <dbReference type="ARBA" id="ARBA00022692"/>
    </source>
</evidence>
<comment type="subcellular location">
    <subcellularLocation>
        <location evidence="1">Membrane</location>
        <topology evidence="1">Multi-pass membrane protein</topology>
    </subcellularLocation>
</comment>
<feature type="transmembrane region" description="Helical" evidence="5">
    <location>
        <begin position="68"/>
        <end position="90"/>
    </location>
</feature>
<evidence type="ECO:0000256" key="5">
    <source>
        <dbReference type="SAM" id="Phobius"/>
    </source>
</evidence>
<feature type="transmembrane region" description="Helical" evidence="5">
    <location>
        <begin position="234"/>
        <end position="255"/>
    </location>
</feature>
<feature type="transmembrane region" description="Helical" evidence="5">
    <location>
        <begin position="181"/>
        <end position="201"/>
    </location>
</feature>
<evidence type="ECO:0000256" key="4">
    <source>
        <dbReference type="ARBA" id="ARBA00023136"/>
    </source>
</evidence>
<dbReference type="PANTHER" id="PTHR11785">
    <property type="entry name" value="AMINO ACID TRANSPORTER"/>
    <property type="match status" value="1"/>
</dbReference>
<feature type="transmembrane region" description="Helical" evidence="5">
    <location>
        <begin position="422"/>
        <end position="444"/>
    </location>
</feature>
<dbReference type="GO" id="GO:0016020">
    <property type="term" value="C:membrane"/>
    <property type="evidence" value="ECO:0007669"/>
    <property type="project" value="UniProtKB-SubCell"/>
</dbReference>
<dbReference type="InterPro" id="IPR002293">
    <property type="entry name" value="AA/rel_permease1"/>
</dbReference>
<dbReference type="EMBL" id="DF977451">
    <property type="protein sequence ID" value="GAP84093.1"/>
    <property type="molecule type" value="Genomic_DNA"/>
</dbReference>
<evidence type="ECO:0000313" key="6">
    <source>
        <dbReference type="EMBL" id="GAP84093.1"/>
    </source>
</evidence>
<dbReference type="STRING" id="77044.A0A1S7ULB8"/>
<sequence length="521" mass="56006">MDEQISVRSALLPRSGSHNRLRAERKGPTLSPLNCLALVIGLQIGSGVFSAPSLIAQQVHSPAEALGVFFTAGLLVWTGAASFVELGLLVPSNGGIQEYLQASWGDYAGYLFPWIWVGVVKPASNAVISTIFADYLLKAFRPSDPILPWTTKIIALGCVASLTAINCLGATAGAKAANLFMILKLAALGSIVLIGFTIYMLGYGDGVPASDTGWFGRDQPASSEPDTWESLGDISTAVFAALFSYGGWESAGFVTGEMENPTKDLPLVINGAMTIAIVGFVLMNASLYICLPLNVIRESKAVVIEFANRTIGAWGGFVFTVVVAVSAMGAVNANMFSVAKLCVAAAQRAYFPPVLANSHCCTEQEEQPYFCRALAWPFRLPVLAVVRLTRRLRWEHSVPVFALLLNGTLASFFIVAGSFTGLISLIEIIKFFCYMMSALGIFILRRKADRQAPTGSHLTCKRYRTWVGNPVIFAFVSGLLIVRGILSAPLQAPALFSMGILALAVLYRRFAYQAHELPAPT</sequence>
<feature type="transmembrane region" description="Helical" evidence="5">
    <location>
        <begin position="153"/>
        <end position="174"/>
    </location>
</feature>
<feature type="transmembrane region" description="Helical" evidence="5">
    <location>
        <begin position="492"/>
        <end position="510"/>
    </location>
</feature>
<evidence type="ECO:0000256" key="1">
    <source>
        <dbReference type="ARBA" id="ARBA00004141"/>
    </source>
</evidence>
<dbReference type="Proteomes" id="UP000054516">
    <property type="component" value="Unassembled WGS sequence"/>
</dbReference>
<dbReference type="InterPro" id="IPR050598">
    <property type="entry name" value="AminoAcid_Transporter"/>
</dbReference>
<dbReference type="PANTHER" id="PTHR11785:SF402">
    <property type="entry name" value="AMINO ACID TRANSPORTER (EUROFUNG)"/>
    <property type="match status" value="1"/>
</dbReference>
<feature type="transmembrane region" description="Helical" evidence="5">
    <location>
        <begin position="35"/>
        <end position="56"/>
    </location>
</feature>
<keyword evidence="7" id="KW-1185">Reference proteome</keyword>
<dbReference type="GO" id="GO:0015179">
    <property type="term" value="F:L-amino acid transmembrane transporter activity"/>
    <property type="evidence" value="ECO:0007669"/>
    <property type="project" value="TreeGrafter"/>
</dbReference>
<protein>
    <submittedName>
        <fullName evidence="6">Putative large neutral amino acids transporter small subunit 1</fullName>
    </submittedName>
</protein>
<feature type="transmembrane region" description="Helical" evidence="5">
    <location>
        <begin position="267"/>
        <end position="291"/>
    </location>
</feature>
<feature type="transmembrane region" description="Helical" evidence="5">
    <location>
        <begin position="311"/>
        <end position="331"/>
    </location>
</feature>
<organism evidence="6">
    <name type="scientific">Rosellinia necatrix</name>
    <name type="common">White root-rot fungus</name>
    <dbReference type="NCBI Taxonomy" id="77044"/>
    <lineage>
        <taxon>Eukaryota</taxon>
        <taxon>Fungi</taxon>
        <taxon>Dikarya</taxon>
        <taxon>Ascomycota</taxon>
        <taxon>Pezizomycotina</taxon>
        <taxon>Sordariomycetes</taxon>
        <taxon>Xylariomycetidae</taxon>
        <taxon>Xylariales</taxon>
        <taxon>Xylariaceae</taxon>
        <taxon>Rosellinia</taxon>
    </lineage>
</organism>
<dbReference type="Pfam" id="PF13520">
    <property type="entry name" value="AA_permease_2"/>
    <property type="match status" value="1"/>
</dbReference>
<dbReference type="PIRSF" id="PIRSF006060">
    <property type="entry name" value="AA_transporter"/>
    <property type="match status" value="1"/>
</dbReference>
<feature type="transmembrane region" description="Helical" evidence="5">
    <location>
        <begin position="111"/>
        <end position="133"/>
    </location>
</feature>
<proteinExistence type="predicted"/>
<feature type="transmembrane region" description="Helical" evidence="5">
    <location>
        <begin position="397"/>
        <end position="416"/>
    </location>
</feature>